<dbReference type="GO" id="GO:0000270">
    <property type="term" value="P:peptidoglycan metabolic process"/>
    <property type="evidence" value="ECO:0007669"/>
    <property type="project" value="TreeGrafter"/>
</dbReference>
<keyword evidence="4" id="KW-1185">Reference proteome</keyword>
<feature type="transmembrane region" description="Helical" evidence="1">
    <location>
        <begin position="6"/>
        <end position="28"/>
    </location>
</feature>
<dbReference type="InterPro" id="IPR051599">
    <property type="entry name" value="Cell_Envelope_Assoc"/>
</dbReference>
<keyword evidence="1" id="KW-0472">Membrane</keyword>
<evidence type="ECO:0000259" key="2">
    <source>
        <dbReference type="Pfam" id="PF02698"/>
    </source>
</evidence>
<dbReference type="CDD" id="cd06259">
    <property type="entry name" value="YdcF-like"/>
    <property type="match status" value="1"/>
</dbReference>
<dbReference type="AlphaFoldDB" id="A0A081C2S7"/>
<feature type="transmembrane region" description="Helical" evidence="1">
    <location>
        <begin position="35"/>
        <end position="55"/>
    </location>
</feature>
<dbReference type="STRING" id="1499967.U27_05857"/>
<dbReference type="EMBL" id="DF820468">
    <property type="protein sequence ID" value="GAK58882.1"/>
    <property type="molecule type" value="Genomic_DNA"/>
</dbReference>
<keyword evidence="1" id="KW-1133">Transmembrane helix</keyword>
<dbReference type="eggNOG" id="COG1434">
    <property type="taxonomic scope" value="Bacteria"/>
</dbReference>
<dbReference type="Gene3D" id="3.40.50.620">
    <property type="entry name" value="HUPs"/>
    <property type="match status" value="1"/>
</dbReference>
<organism evidence="3 4">
    <name type="scientific">Vecturithrix granuli</name>
    <dbReference type="NCBI Taxonomy" id="1499967"/>
    <lineage>
        <taxon>Bacteria</taxon>
        <taxon>Candidatus Moduliflexota</taxon>
        <taxon>Candidatus Vecturitrichia</taxon>
        <taxon>Candidatus Vecturitrichales</taxon>
        <taxon>Candidatus Vecturitrichaceae</taxon>
        <taxon>Candidatus Vecturithrix</taxon>
    </lineage>
</organism>
<dbReference type="PANTHER" id="PTHR30336:SF4">
    <property type="entry name" value="ENVELOPE BIOGENESIS FACTOR ELYC"/>
    <property type="match status" value="1"/>
</dbReference>
<dbReference type="GO" id="GO:0005886">
    <property type="term" value="C:plasma membrane"/>
    <property type="evidence" value="ECO:0007669"/>
    <property type="project" value="TreeGrafter"/>
</dbReference>
<accession>A0A081C2S7</accession>
<proteinExistence type="predicted"/>
<dbReference type="HOGENOM" id="CLU_053514_1_2_0"/>
<keyword evidence="1" id="KW-0812">Transmembrane</keyword>
<evidence type="ECO:0000256" key="1">
    <source>
        <dbReference type="SAM" id="Phobius"/>
    </source>
</evidence>
<dbReference type="PANTHER" id="PTHR30336">
    <property type="entry name" value="INNER MEMBRANE PROTEIN, PROBABLE PERMEASE"/>
    <property type="match status" value="1"/>
</dbReference>
<evidence type="ECO:0000313" key="4">
    <source>
        <dbReference type="Proteomes" id="UP000030661"/>
    </source>
</evidence>
<gene>
    <name evidence="3" type="ORF">U27_05857</name>
</gene>
<dbReference type="Pfam" id="PF02698">
    <property type="entry name" value="DUF218"/>
    <property type="match status" value="1"/>
</dbReference>
<protein>
    <recommendedName>
        <fullName evidence="2">DUF218 domain-containing protein</fullName>
    </recommendedName>
</protein>
<dbReference type="GO" id="GO:0043164">
    <property type="term" value="P:Gram-negative-bacterium-type cell wall biogenesis"/>
    <property type="evidence" value="ECO:0007669"/>
    <property type="project" value="TreeGrafter"/>
</dbReference>
<dbReference type="Proteomes" id="UP000030661">
    <property type="component" value="Unassembled WGS sequence"/>
</dbReference>
<feature type="domain" description="DUF218" evidence="2">
    <location>
        <begin position="77"/>
        <end position="244"/>
    </location>
</feature>
<reference evidence="3 4" key="1">
    <citation type="journal article" date="2015" name="PeerJ">
        <title>First genomic representation of candidate bacterial phylum KSB3 points to enhanced environmental sensing as a trigger of wastewater bulking.</title>
        <authorList>
            <person name="Sekiguchi Y."/>
            <person name="Ohashi A."/>
            <person name="Parks D.H."/>
            <person name="Yamauchi T."/>
            <person name="Tyson G.W."/>
            <person name="Hugenholtz P."/>
        </authorList>
    </citation>
    <scope>NUCLEOTIDE SEQUENCE [LARGE SCALE GENOMIC DNA]</scope>
</reference>
<evidence type="ECO:0000313" key="3">
    <source>
        <dbReference type="EMBL" id="GAK58882.1"/>
    </source>
</evidence>
<dbReference type="InterPro" id="IPR003848">
    <property type="entry name" value="DUF218"/>
</dbReference>
<dbReference type="InterPro" id="IPR014729">
    <property type="entry name" value="Rossmann-like_a/b/a_fold"/>
</dbReference>
<name>A0A081C2S7_VECG1</name>
<sequence length="254" mass="28795">MFFWLSKLFTLLIEPLTYIFILVVLALLFHRNPRFVKWCLGLALGVFLVFGTYFAPDLLTHLLENQYQIPAEVPRVDAVVVLAGIMNLKLSTPEYIEFNEGIERILTGIQMVKQGHARTLLISGGTGSLYDQEKKEAPLLRNFAIEFGVPESQILMEFTSRNTYENAIQTKRIMQEHGISQIMLVTTAIHLPRAMACFHKLGIDPIAYPVDFQLAPDRKYYISDIIPGPGAFRRSSAVLHEYIGLLAYKLAGYI</sequence>